<dbReference type="Proteomes" id="UP000675881">
    <property type="component" value="Chromosome 4"/>
</dbReference>
<dbReference type="AlphaFoldDB" id="A0A7R8H722"/>
<dbReference type="EMBL" id="HG994583">
    <property type="protein sequence ID" value="CAF2912015.1"/>
    <property type="molecule type" value="Genomic_DNA"/>
</dbReference>
<accession>A0A7R8H722</accession>
<protein>
    <submittedName>
        <fullName evidence="1">(salmon louse) hypothetical protein</fullName>
    </submittedName>
</protein>
<evidence type="ECO:0000313" key="1">
    <source>
        <dbReference type="EMBL" id="CAF2912015.1"/>
    </source>
</evidence>
<gene>
    <name evidence="1" type="ORF">LSAA_9197</name>
</gene>
<evidence type="ECO:0000313" key="2">
    <source>
        <dbReference type="Proteomes" id="UP000675881"/>
    </source>
</evidence>
<name>A0A7R8H722_LEPSM</name>
<organism evidence="1 2">
    <name type="scientific">Lepeophtheirus salmonis</name>
    <name type="common">Salmon louse</name>
    <name type="synonym">Caligus salmonis</name>
    <dbReference type="NCBI Taxonomy" id="72036"/>
    <lineage>
        <taxon>Eukaryota</taxon>
        <taxon>Metazoa</taxon>
        <taxon>Ecdysozoa</taxon>
        <taxon>Arthropoda</taxon>
        <taxon>Crustacea</taxon>
        <taxon>Multicrustacea</taxon>
        <taxon>Hexanauplia</taxon>
        <taxon>Copepoda</taxon>
        <taxon>Siphonostomatoida</taxon>
        <taxon>Caligidae</taxon>
        <taxon>Lepeophtheirus</taxon>
    </lineage>
</organism>
<sequence length="99" mass="11790">MWWEIIPSFAIITTVGYMIPTIHSALNKFLTDTPCPRDCVKDNDYFEFQRDREYSYKTWFSNIGKYDTKLGDFKDKSNGWPYYSYGLEKLSDQNKTQSE</sequence>
<keyword evidence="2" id="KW-1185">Reference proteome</keyword>
<proteinExistence type="predicted"/>
<reference evidence="1" key="1">
    <citation type="submission" date="2021-02" db="EMBL/GenBank/DDBJ databases">
        <authorList>
            <person name="Bekaert M."/>
        </authorList>
    </citation>
    <scope>NUCLEOTIDE SEQUENCE</scope>
    <source>
        <strain evidence="1">IoA-00</strain>
    </source>
</reference>